<dbReference type="OrthoDB" id="1495896at2"/>
<dbReference type="RefSeq" id="WP_111336259.1">
    <property type="nucleotide sequence ID" value="NZ_CP030032.1"/>
</dbReference>
<dbReference type="KEGG" id="bsed:DN745_15670"/>
<sequence length="157" mass="17601">MIQVPSNIRYPAMIFALLGMTLVVNVILVLAVRSDGGAQVVDDYYERSISWDEYAAVRSESAARGWTLAFELEPEQPGRLVVTGADQKPVDGLVAKLHLRRPQLADDVALVELLPVNDEPGVYRFEHPAMRAGVWDVIVEGEFDGRPVMLQHRHRIR</sequence>
<keyword evidence="2" id="KW-1185">Reference proteome</keyword>
<reference evidence="1 2" key="1">
    <citation type="submission" date="2018-06" db="EMBL/GenBank/DDBJ databases">
        <title>Lujinxingia sediminis gen. nov. sp. nov., a new facultative anaerobic member of the class Deltaproteobacteria, and proposal of Lujinxingaceae fam. nov.</title>
        <authorList>
            <person name="Guo L.-Y."/>
            <person name="Li C.-M."/>
            <person name="Wang S."/>
            <person name="Du Z.-J."/>
        </authorList>
    </citation>
    <scope>NUCLEOTIDE SEQUENCE [LARGE SCALE GENOMIC DNA]</scope>
    <source>
        <strain evidence="1 2">FA350</strain>
    </source>
</reference>
<organism evidence="1 2">
    <name type="scientific">Bradymonas sediminis</name>
    <dbReference type="NCBI Taxonomy" id="1548548"/>
    <lineage>
        <taxon>Bacteria</taxon>
        <taxon>Deltaproteobacteria</taxon>
        <taxon>Bradymonadales</taxon>
        <taxon>Bradymonadaceae</taxon>
        <taxon>Bradymonas</taxon>
    </lineage>
</organism>
<accession>A0A2Z4FPJ8</accession>
<evidence type="ECO:0000313" key="1">
    <source>
        <dbReference type="EMBL" id="AWV90675.1"/>
    </source>
</evidence>
<dbReference type="InterPro" id="IPR008620">
    <property type="entry name" value="FixH"/>
</dbReference>
<name>A0A2Z4FPJ8_9DELT</name>
<dbReference type="EMBL" id="CP030032">
    <property type="protein sequence ID" value="AWV90675.1"/>
    <property type="molecule type" value="Genomic_DNA"/>
</dbReference>
<dbReference type="Pfam" id="PF05751">
    <property type="entry name" value="FixH"/>
    <property type="match status" value="1"/>
</dbReference>
<dbReference type="AlphaFoldDB" id="A0A2Z4FPJ8"/>
<gene>
    <name evidence="1" type="ORF">DN745_15670</name>
</gene>
<protein>
    <submittedName>
        <fullName evidence="1">Uncharacterized protein</fullName>
    </submittedName>
</protein>
<proteinExistence type="predicted"/>
<dbReference type="Proteomes" id="UP000249799">
    <property type="component" value="Chromosome"/>
</dbReference>
<evidence type="ECO:0000313" key="2">
    <source>
        <dbReference type="Proteomes" id="UP000249799"/>
    </source>
</evidence>